<dbReference type="Proteomes" id="UP001249851">
    <property type="component" value="Unassembled WGS sequence"/>
</dbReference>
<dbReference type="SMART" id="SM00389">
    <property type="entry name" value="HOX"/>
    <property type="match status" value="1"/>
</dbReference>
<dbReference type="CDD" id="cd00086">
    <property type="entry name" value="homeodomain"/>
    <property type="match status" value="1"/>
</dbReference>
<reference evidence="9" key="1">
    <citation type="journal article" date="2023" name="G3 (Bethesda)">
        <title>Whole genome assembly and annotation of the endangered Caribbean coral Acropora cervicornis.</title>
        <authorList>
            <person name="Selwyn J.D."/>
            <person name="Vollmer S.V."/>
        </authorList>
    </citation>
    <scope>NUCLEOTIDE SEQUENCE</scope>
    <source>
        <strain evidence="9">K2</strain>
    </source>
</reference>
<sequence length="218" mass="25629">MEFHGQKSELSFSIEKILQDDFSPSNRPAQASVVSWQRPESYLEPWTSSAAVVGCYPVAFSPYVIMKYLPPHARTAATKCQRQFEIKEEFDFPVDKTEKINKRVNSHGYETSQKENDDTSCGKHLQESKTAKCLSEKVQKKKRRNRSHFTQRQLQYLEKIFSSQQYLTRDERTLLARGLEMTELQIRNWFQNRRYQRRHRNSEDAKNKTTSHGTVVES</sequence>
<dbReference type="PROSITE" id="PS50071">
    <property type="entry name" value="HOMEOBOX_2"/>
    <property type="match status" value="1"/>
</dbReference>
<dbReference type="InterPro" id="IPR001356">
    <property type="entry name" value="HD"/>
</dbReference>
<dbReference type="InterPro" id="IPR050394">
    <property type="entry name" value="Homeobox_NK-like"/>
</dbReference>
<keyword evidence="10" id="KW-1185">Reference proteome</keyword>
<dbReference type="InterPro" id="IPR009057">
    <property type="entry name" value="Homeodomain-like_sf"/>
</dbReference>
<dbReference type="GO" id="GO:0005634">
    <property type="term" value="C:nucleus"/>
    <property type="evidence" value="ECO:0007669"/>
    <property type="project" value="UniProtKB-SubCell"/>
</dbReference>
<keyword evidence="3 5" id="KW-0371">Homeobox</keyword>
<feature type="DNA-binding region" description="Homeobox" evidence="5">
    <location>
        <begin position="142"/>
        <end position="201"/>
    </location>
</feature>
<evidence type="ECO:0000256" key="2">
    <source>
        <dbReference type="ARBA" id="ARBA00023125"/>
    </source>
</evidence>
<keyword evidence="2 5" id="KW-0238">DNA-binding</keyword>
<accession>A0AAD9QSJ0</accession>
<dbReference type="InterPro" id="IPR017970">
    <property type="entry name" value="Homeobox_CS"/>
</dbReference>
<evidence type="ECO:0000256" key="4">
    <source>
        <dbReference type="ARBA" id="ARBA00023242"/>
    </source>
</evidence>
<evidence type="ECO:0000256" key="6">
    <source>
        <dbReference type="RuleBase" id="RU000682"/>
    </source>
</evidence>
<evidence type="ECO:0000256" key="5">
    <source>
        <dbReference type="PROSITE-ProRule" id="PRU00108"/>
    </source>
</evidence>
<dbReference type="AlphaFoldDB" id="A0AAD9QSJ0"/>
<dbReference type="GO" id="GO:0030154">
    <property type="term" value="P:cell differentiation"/>
    <property type="evidence" value="ECO:0007669"/>
    <property type="project" value="TreeGrafter"/>
</dbReference>
<dbReference type="Pfam" id="PF00046">
    <property type="entry name" value="Homeodomain"/>
    <property type="match status" value="1"/>
</dbReference>
<dbReference type="EMBL" id="JARQWQ010000016">
    <property type="protein sequence ID" value="KAK2566588.1"/>
    <property type="molecule type" value="Genomic_DNA"/>
</dbReference>
<evidence type="ECO:0000259" key="8">
    <source>
        <dbReference type="PROSITE" id="PS50071"/>
    </source>
</evidence>
<feature type="compositionally biased region" description="Polar residues" evidence="7">
    <location>
        <begin position="208"/>
        <end position="218"/>
    </location>
</feature>
<feature type="domain" description="Homeobox" evidence="8">
    <location>
        <begin position="140"/>
        <end position="200"/>
    </location>
</feature>
<evidence type="ECO:0000313" key="10">
    <source>
        <dbReference type="Proteomes" id="UP001249851"/>
    </source>
</evidence>
<dbReference type="PANTHER" id="PTHR24340">
    <property type="entry name" value="HOMEOBOX PROTEIN NKX"/>
    <property type="match status" value="1"/>
</dbReference>
<dbReference type="PROSITE" id="PS00027">
    <property type="entry name" value="HOMEOBOX_1"/>
    <property type="match status" value="1"/>
</dbReference>
<name>A0AAD9QSJ0_ACRCE</name>
<proteinExistence type="predicted"/>
<organism evidence="9 10">
    <name type="scientific">Acropora cervicornis</name>
    <name type="common">Staghorn coral</name>
    <dbReference type="NCBI Taxonomy" id="6130"/>
    <lineage>
        <taxon>Eukaryota</taxon>
        <taxon>Metazoa</taxon>
        <taxon>Cnidaria</taxon>
        <taxon>Anthozoa</taxon>
        <taxon>Hexacorallia</taxon>
        <taxon>Scleractinia</taxon>
        <taxon>Astrocoeniina</taxon>
        <taxon>Acroporidae</taxon>
        <taxon>Acropora</taxon>
    </lineage>
</organism>
<protein>
    <submittedName>
        <fullName evidence="9">Homeobox protein BarH-like 2</fullName>
    </submittedName>
</protein>
<dbReference type="GO" id="GO:0000981">
    <property type="term" value="F:DNA-binding transcription factor activity, RNA polymerase II-specific"/>
    <property type="evidence" value="ECO:0007669"/>
    <property type="project" value="InterPro"/>
</dbReference>
<evidence type="ECO:0000256" key="7">
    <source>
        <dbReference type="SAM" id="MobiDB-lite"/>
    </source>
</evidence>
<reference evidence="9" key="2">
    <citation type="journal article" date="2023" name="Science">
        <title>Genomic signatures of disease resistance in endangered staghorn corals.</title>
        <authorList>
            <person name="Vollmer S.V."/>
            <person name="Selwyn J.D."/>
            <person name="Despard B.A."/>
            <person name="Roesel C.L."/>
        </authorList>
    </citation>
    <scope>NUCLEOTIDE SEQUENCE</scope>
    <source>
        <strain evidence="9">K2</strain>
    </source>
</reference>
<comment type="subcellular location">
    <subcellularLocation>
        <location evidence="1 5 6">Nucleus</location>
    </subcellularLocation>
</comment>
<feature type="region of interest" description="Disordered" evidence="7">
    <location>
        <begin position="195"/>
        <end position="218"/>
    </location>
</feature>
<dbReference type="GO" id="GO:0000978">
    <property type="term" value="F:RNA polymerase II cis-regulatory region sequence-specific DNA binding"/>
    <property type="evidence" value="ECO:0007669"/>
    <property type="project" value="TreeGrafter"/>
</dbReference>
<gene>
    <name evidence="9" type="ORF">P5673_009222</name>
</gene>
<dbReference type="SUPFAM" id="SSF46689">
    <property type="entry name" value="Homeodomain-like"/>
    <property type="match status" value="1"/>
</dbReference>
<comment type="caution">
    <text evidence="9">The sequence shown here is derived from an EMBL/GenBank/DDBJ whole genome shotgun (WGS) entry which is preliminary data.</text>
</comment>
<keyword evidence="4 5" id="KW-0539">Nucleus</keyword>
<evidence type="ECO:0000256" key="3">
    <source>
        <dbReference type="ARBA" id="ARBA00023155"/>
    </source>
</evidence>
<dbReference type="PANTHER" id="PTHR24340:SF73">
    <property type="entry name" value="HOMEOBOX PROTEIN BAGPIPE-RELATED"/>
    <property type="match status" value="1"/>
</dbReference>
<evidence type="ECO:0000313" key="9">
    <source>
        <dbReference type="EMBL" id="KAK2566588.1"/>
    </source>
</evidence>
<evidence type="ECO:0000256" key="1">
    <source>
        <dbReference type="ARBA" id="ARBA00004123"/>
    </source>
</evidence>
<dbReference type="Gene3D" id="1.10.10.60">
    <property type="entry name" value="Homeodomain-like"/>
    <property type="match status" value="1"/>
</dbReference>